<dbReference type="KEGG" id="pez:HWQ56_05535"/>
<organism evidence="1 2">
    <name type="scientific">Pseudomonas eucalypticola</name>
    <dbReference type="NCBI Taxonomy" id="2599595"/>
    <lineage>
        <taxon>Bacteria</taxon>
        <taxon>Pseudomonadati</taxon>
        <taxon>Pseudomonadota</taxon>
        <taxon>Gammaproteobacteria</taxon>
        <taxon>Pseudomonadales</taxon>
        <taxon>Pseudomonadaceae</taxon>
        <taxon>Pseudomonas</taxon>
    </lineage>
</organism>
<keyword evidence="2" id="KW-1185">Reference proteome</keyword>
<reference evidence="1 2" key="1">
    <citation type="submission" date="2020-06" db="EMBL/GenBank/DDBJ databases">
        <title>Pseudomonas eucalypticola sp. nov., an endophyte of Eucalyptus dunnii leaves with biocontrol ability of eucalyptus leaf blight.</title>
        <authorList>
            <person name="Liu Y."/>
            <person name="Song Z."/>
            <person name="Zeng H."/>
            <person name="Lu M."/>
            <person name="Wang X."/>
            <person name="Lian X."/>
            <person name="Zhang Q."/>
        </authorList>
    </citation>
    <scope>NUCLEOTIDE SEQUENCE [LARGE SCALE GENOMIC DNA]</scope>
    <source>
        <strain evidence="1 2">NP-1</strain>
    </source>
</reference>
<protein>
    <submittedName>
        <fullName evidence="1">Uncharacterized protein</fullName>
    </submittedName>
</protein>
<accession>A0A7D5D5Z4</accession>
<evidence type="ECO:0000313" key="1">
    <source>
        <dbReference type="EMBL" id="QKZ03275.1"/>
    </source>
</evidence>
<dbReference type="Proteomes" id="UP000509568">
    <property type="component" value="Chromosome"/>
</dbReference>
<sequence>MEKPFNELLASIRACQTYDAVKARLAVITEQKAAADDPDVKRALRDAEVYARVWGVAVTSHDDAVASIAIESYAEGNDADFANLINAQESRGLALEAASSAVWSDAKAAASGSPADAVADANAAAEACQDAEPYMAAVAGGQITPANLHLVLQLEQFLNPVRYAASAYLNEQVERARLVDTLKGLLNTYLLVWRKTTTGGGNPLAEQGILESIDEKNGSFVLRSTVYSGQRSTVAISDIGSLDTSRTGPGARQSAVAPGWRNVGLGEWVRSDQYPG</sequence>
<gene>
    <name evidence="1" type="ORF">HWQ56_05535</name>
</gene>
<proteinExistence type="predicted"/>
<dbReference type="AlphaFoldDB" id="A0A7D5D5Z4"/>
<evidence type="ECO:0000313" key="2">
    <source>
        <dbReference type="Proteomes" id="UP000509568"/>
    </source>
</evidence>
<name>A0A7D5D5Z4_9PSED</name>
<dbReference type="EMBL" id="CP056030">
    <property type="protein sequence ID" value="QKZ03275.1"/>
    <property type="molecule type" value="Genomic_DNA"/>
</dbReference>
<dbReference type="RefSeq" id="WP_176569985.1">
    <property type="nucleotide sequence ID" value="NZ_CP056030.1"/>
</dbReference>